<proteinExistence type="predicted"/>
<dbReference type="VEuPathDB" id="CryptoDB:Cvel_18583"/>
<feature type="region of interest" description="Disordered" evidence="1">
    <location>
        <begin position="358"/>
        <end position="430"/>
    </location>
</feature>
<gene>
    <name evidence="2" type="ORF">Cvel_18583</name>
</gene>
<feature type="region of interest" description="Disordered" evidence="1">
    <location>
        <begin position="47"/>
        <end position="80"/>
    </location>
</feature>
<dbReference type="EMBL" id="CDMZ01000607">
    <property type="protein sequence ID" value="CEM17800.1"/>
    <property type="molecule type" value="Genomic_DNA"/>
</dbReference>
<accession>A0A0G4FTQ6</accession>
<evidence type="ECO:0000256" key="1">
    <source>
        <dbReference type="SAM" id="MobiDB-lite"/>
    </source>
</evidence>
<organism evidence="2">
    <name type="scientific">Chromera velia CCMP2878</name>
    <dbReference type="NCBI Taxonomy" id="1169474"/>
    <lineage>
        <taxon>Eukaryota</taxon>
        <taxon>Sar</taxon>
        <taxon>Alveolata</taxon>
        <taxon>Colpodellida</taxon>
        <taxon>Chromeraceae</taxon>
        <taxon>Chromera</taxon>
    </lineage>
</organism>
<protein>
    <submittedName>
        <fullName evidence="2">Uncharacterized protein</fullName>
    </submittedName>
</protein>
<feature type="region of interest" description="Disordered" evidence="1">
    <location>
        <begin position="240"/>
        <end position="288"/>
    </location>
</feature>
<sequence length="430" mass="46497">MILCRLFWRWGDYCTLLVGIALGGLLWGSRGANSSAEGLPTLSLRLEKSGSTNSSSSHRPASHSMHTERNSLLPPPPPVRHLTEVRRISPRELQAKKAFLLPLLNHSGLLTLTLERFFGRVGLVLDVLCKEHDEASDVYRRQILMQYENGPGGNSSSESLGAENVPEYPLVVSFGSIEIDLGALRPEVREAVLEERMPFGRILAEFGVLSRVQLESLIEADYNASEFRSFESLFRLTNSSSPSTSCGGVTEESKGRGEKGVLKSFPPADSLRRGTGEGEGVQDDHEDPEFSSFFDAAAVGERGENRQKAQEETGWEEGRLFGRRVTIVCDGVPAVRVFELLNTAAIESRLRSVSVGLSAEELPSPTPSSSSSDRLSPPSEEESDLLHGGGDPSVSSASTRSSEGGATGTGFVLRSPSPSTVLKGGKDRPR</sequence>
<feature type="compositionally biased region" description="Polar residues" evidence="1">
    <location>
        <begin position="393"/>
        <end position="404"/>
    </location>
</feature>
<evidence type="ECO:0000313" key="2">
    <source>
        <dbReference type="EMBL" id="CEM17800.1"/>
    </source>
</evidence>
<feature type="compositionally biased region" description="Basic and acidic residues" evidence="1">
    <location>
        <begin position="251"/>
        <end position="261"/>
    </location>
</feature>
<feature type="compositionally biased region" description="Low complexity" evidence="1">
    <location>
        <begin position="51"/>
        <end position="64"/>
    </location>
</feature>
<reference evidence="2" key="1">
    <citation type="submission" date="2014-11" db="EMBL/GenBank/DDBJ databases">
        <authorList>
            <person name="Otto D Thomas"/>
            <person name="Naeem Raeece"/>
        </authorList>
    </citation>
    <scope>NUCLEOTIDE SEQUENCE</scope>
</reference>
<dbReference type="AlphaFoldDB" id="A0A0G4FTQ6"/>
<name>A0A0G4FTQ6_9ALVE</name>
<feature type="compositionally biased region" description="Low complexity" evidence="1">
    <location>
        <begin position="358"/>
        <end position="378"/>
    </location>
</feature>